<name>A0A653ABF5_UNCDX</name>
<dbReference type="PROSITE" id="PS00913">
    <property type="entry name" value="ADH_IRON_1"/>
    <property type="match status" value="1"/>
</dbReference>
<dbReference type="PROSITE" id="PS00060">
    <property type="entry name" value="ADH_IRON_2"/>
    <property type="match status" value="1"/>
</dbReference>
<accession>A0A653ABF5</accession>
<keyword evidence="3 7" id="KW-0560">Oxidoreductase</keyword>
<dbReference type="GO" id="GO:0046872">
    <property type="term" value="F:metal ion binding"/>
    <property type="evidence" value="ECO:0007669"/>
    <property type="project" value="InterPro"/>
</dbReference>
<protein>
    <submittedName>
        <fullName evidence="7">1,3-propanediol dehydrogenase</fullName>
        <ecNumber evidence="7">1.1.1.202</ecNumber>
    </submittedName>
</protein>
<evidence type="ECO:0000259" key="5">
    <source>
        <dbReference type="Pfam" id="PF00465"/>
    </source>
</evidence>
<evidence type="ECO:0000256" key="2">
    <source>
        <dbReference type="ARBA" id="ARBA00007358"/>
    </source>
</evidence>
<evidence type="ECO:0000313" key="7">
    <source>
        <dbReference type="EMBL" id="VBB45335.1"/>
    </source>
</evidence>
<evidence type="ECO:0000259" key="6">
    <source>
        <dbReference type="Pfam" id="PF25137"/>
    </source>
</evidence>
<dbReference type="AlphaFoldDB" id="A0A653ABF5"/>
<dbReference type="FunFam" id="3.40.50.1970:FF:000003">
    <property type="entry name" value="Alcohol dehydrogenase, iron-containing"/>
    <property type="match status" value="1"/>
</dbReference>
<dbReference type="Gene3D" id="1.20.1090.10">
    <property type="entry name" value="Dehydroquinate synthase-like - alpha domain"/>
    <property type="match status" value="1"/>
</dbReference>
<dbReference type="InterPro" id="IPR018211">
    <property type="entry name" value="ADH_Fe_CS"/>
</dbReference>
<keyword evidence="4" id="KW-0520">NAD</keyword>
<evidence type="ECO:0000256" key="4">
    <source>
        <dbReference type="ARBA" id="ARBA00023027"/>
    </source>
</evidence>
<feature type="domain" description="Fe-containing alcohol dehydrogenase-like C-terminal" evidence="6">
    <location>
        <begin position="189"/>
        <end position="385"/>
    </location>
</feature>
<gene>
    <name evidence="7" type="primary">dhaT</name>
    <name evidence="7" type="ORF">TRIP_B350318</name>
</gene>
<proteinExistence type="inferred from homology"/>
<dbReference type="Gene3D" id="3.40.50.1970">
    <property type="match status" value="1"/>
</dbReference>
<dbReference type="GO" id="GO:0004022">
    <property type="term" value="F:alcohol dehydrogenase (NAD+) activity"/>
    <property type="evidence" value="ECO:0007669"/>
    <property type="project" value="TreeGrafter"/>
</dbReference>
<dbReference type="FunFam" id="1.20.1090.10:FF:000001">
    <property type="entry name" value="Aldehyde-alcohol dehydrogenase"/>
    <property type="match status" value="1"/>
</dbReference>
<dbReference type="InterPro" id="IPR056798">
    <property type="entry name" value="ADH_Fe_C"/>
</dbReference>
<evidence type="ECO:0000256" key="3">
    <source>
        <dbReference type="ARBA" id="ARBA00023002"/>
    </source>
</evidence>
<dbReference type="EMBL" id="UPXX01000029">
    <property type="protein sequence ID" value="VBB45335.1"/>
    <property type="molecule type" value="Genomic_DNA"/>
</dbReference>
<evidence type="ECO:0000256" key="1">
    <source>
        <dbReference type="ARBA" id="ARBA00001962"/>
    </source>
</evidence>
<dbReference type="InterPro" id="IPR039697">
    <property type="entry name" value="Alcohol_dehydrogenase_Fe"/>
</dbReference>
<dbReference type="PANTHER" id="PTHR11496">
    <property type="entry name" value="ALCOHOL DEHYDROGENASE"/>
    <property type="match status" value="1"/>
</dbReference>
<comment type="cofactor">
    <cofactor evidence="1">
        <name>Fe cation</name>
        <dbReference type="ChEBI" id="CHEBI:24875"/>
    </cofactor>
</comment>
<dbReference type="InterPro" id="IPR001670">
    <property type="entry name" value="ADH_Fe/GldA"/>
</dbReference>
<dbReference type="GO" id="GO:0047516">
    <property type="term" value="F:1,3-propanediol dehydrogenase activity"/>
    <property type="evidence" value="ECO:0007669"/>
    <property type="project" value="UniProtKB-EC"/>
</dbReference>
<dbReference type="EC" id="1.1.1.202" evidence="7"/>
<organism evidence="7">
    <name type="scientific">Uncultured Desulfatiglans sp</name>
    <dbReference type="NCBI Taxonomy" id="1748965"/>
    <lineage>
        <taxon>Bacteria</taxon>
        <taxon>Pseudomonadati</taxon>
        <taxon>Thermodesulfobacteriota</taxon>
        <taxon>Desulfobacteria</taxon>
        <taxon>Desulfatiglandales</taxon>
        <taxon>Desulfatiglandaceae</taxon>
        <taxon>Desulfatiglans</taxon>
        <taxon>environmental samples</taxon>
    </lineage>
</organism>
<feature type="domain" description="Alcohol dehydrogenase iron-type/glycerol dehydrogenase GldA" evidence="5">
    <location>
        <begin position="12"/>
        <end position="178"/>
    </location>
</feature>
<reference evidence="7" key="1">
    <citation type="submission" date="2018-07" db="EMBL/GenBank/DDBJ databases">
        <authorList>
            <consortium name="Genoscope - CEA"/>
            <person name="William W."/>
        </authorList>
    </citation>
    <scope>NUCLEOTIDE SEQUENCE</scope>
    <source>
        <strain evidence="7">IK1</strain>
    </source>
</reference>
<dbReference type="Pfam" id="PF25137">
    <property type="entry name" value="ADH_Fe_C"/>
    <property type="match status" value="1"/>
</dbReference>
<dbReference type="SUPFAM" id="SSF56796">
    <property type="entry name" value="Dehydroquinate synthase-like"/>
    <property type="match status" value="1"/>
</dbReference>
<comment type="similarity">
    <text evidence="2">Belongs to the iron-containing alcohol dehydrogenase family.</text>
</comment>
<dbReference type="CDD" id="cd08551">
    <property type="entry name" value="Fe-ADH"/>
    <property type="match status" value="1"/>
</dbReference>
<dbReference type="Pfam" id="PF00465">
    <property type="entry name" value="Fe-ADH"/>
    <property type="match status" value="1"/>
</dbReference>
<sequence length="388" mass="41014">MKRLITIEGVKKTLFGSGAVGSLPIELEALGATRALLVMDRGLSEMELGRHVQEILAQGSVEAVPYFRISPEPAPEWADEGAELARQEQVDCVVGVGGGSTLDVAKAIGVLARNEGKALDYVGLNLVKVPGLPTVMVPTTAGTGSETTFTAVFTMRGTKTKGGINSPYLYPALAILDPELTLGLPPYPTAYTGMDALTHAIESYTSLQSHFVTDALSLEAVKTIAGSLRGAVFQGGNLHHRTRMLQASYLAGLGLAMSGVGAVHALAYPLGAFFDIPHGIANALMLPYVLDFNFPGHTEKFAAVAVAMGAPAKGRSERALAAEAAERVWELSQDIGAPLRLRDLGVPEDAIPRMAEAAMNVTRPILNNPRPMSAAAAEKIYRRAFEGR</sequence>
<dbReference type="PANTHER" id="PTHR11496:SF102">
    <property type="entry name" value="ALCOHOL DEHYDROGENASE 4"/>
    <property type="match status" value="1"/>
</dbReference>